<reference evidence="1 2" key="1">
    <citation type="submission" date="2012-11" db="EMBL/GenBank/DDBJ databases">
        <title>Genome assembly of Thiorhodococcus sp. AK35.</title>
        <authorList>
            <person name="Nupur N."/>
            <person name="Khatri I."/>
            <person name="Subramanian S."/>
            <person name="Pinnaka A."/>
        </authorList>
    </citation>
    <scope>NUCLEOTIDE SEQUENCE [LARGE SCALE GENOMIC DNA]</scope>
    <source>
        <strain evidence="1 2">AK35</strain>
    </source>
</reference>
<dbReference type="RefSeq" id="WP_043754903.1">
    <property type="nucleotide sequence ID" value="NZ_AONC01000040.1"/>
</dbReference>
<name>W9V4P2_9GAMM</name>
<protein>
    <recommendedName>
        <fullName evidence="3">CheW-like domain-containing protein</fullName>
    </recommendedName>
</protein>
<dbReference type="STRING" id="1249627.D779_2644"/>
<accession>W9V4P2</accession>
<dbReference type="EMBL" id="AONC01000040">
    <property type="protein sequence ID" value="EXJ14503.1"/>
    <property type="molecule type" value="Genomic_DNA"/>
</dbReference>
<evidence type="ECO:0008006" key="3">
    <source>
        <dbReference type="Google" id="ProtNLM"/>
    </source>
</evidence>
<evidence type="ECO:0000313" key="2">
    <source>
        <dbReference type="Proteomes" id="UP000019460"/>
    </source>
</evidence>
<dbReference type="Proteomes" id="UP000019460">
    <property type="component" value="Unassembled WGS sequence"/>
</dbReference>
<keyword evidence="2" id="KW-1185">Reference proteome</keyword>
<comment type="caution">
    <text evidence="1">The sequence shown here is derived from an EMBL/GenBank/DDBJ whole genome shotgun (WGS) entry which is preliminary data.</text>
</comment>
<proteinExistence type="predicted"/>
<gene>
    <name evidence="1" type="ORF">D779_2644</name>
</gene>
<dbReference type="OrthoDB" id="5625118at2"/>
<organism evidence="1 2">
    <name type="scientific">Imhoffiella purpurea</name>
    <dbReference type="NCBI Taxonomy" id="1249627"/>
    <lineage>
        <taxon>Bacteria</taxon>
        <taxon>Pseudomonadati</taxon>
        <taxon>Pseudomonadota</taxon>
        <taxon>Gammaproteobacteria</taxon>
        <taxon>Chromatiales</taxon>
        <taxon>Chromatiaceae</taxon>
        <taxon>Imhoffiella</taxon>
    </lineage>
</organism>
<dbReference type="AlphaFoldDB" id="W9V4P2"/>
<sequence length="168" mass="18138">MSGSIYTARMATDAVEAQGLMRVSGTRLVAPSRDLKSVESAGDLVEDRPPERGVGWIRAFDDLWPAFALSGDLRLVAEPPRSPRMIAVMGGPDGLFGLLCEEISMMDERELDLIPLPDCMRYPDSPIGSVALSRDALYCYTDAMALARHIQALGGLSPDASRTERGAP</sequence>
<evidence type="ECO:0000313" key="1">
    <source>
        <dbReference type="EMBL" id="EXJ14503.1"/>
    </source>
</evidence>